<accession>A0ABR4MZU0</accession>
<dbReference type="Pfam" id="PF04858">
    <property type="entry name" value="TH1"/>
    <property type="match status" value="1"/>
</dbReference>
<keyword evidence="5" id="KW-0804">Transcription</keyword>
<dbReference type="Proteomes" id="UP001527925">
    <property type="component" value="Unassembled WGS sequence"/>
</dbReference>
<comment type="similarity">
    <text evidence="2">Belongs to the NELF-D family.</text>
</comment>
<feature type="compositionally biased region" description="Low complexity" evidence="7">
    <location>
        <begin position="37"/>
        <end position="68"/>
    </location>
</feature>
<evidence type="ECO:0000256" key="6">
    <source>
        <dbReference type="ARBA" id="ARBA00023242"/>
    </source>
</evidence>
<dbReference type="PANTHER" id="PTHR12144:SF0">
    <property type="entry name" value="NEGATIVE ELONGATION FACTOR C_D"/>
    <property type="match status" value="1"/>
</dbReference>
<gene>
    <name evidence="8" type="ORF">HK105_207690</name>
</gene>
<dbReference type="SUPFAM" id="SSF81995">
    <property type="entry name" value="beta-sandwich domain of Sec23/24"/>
    <property type="match status" value="1"/>
</dbReference>
<comment type="caution">
    <text evidence="8">The sequence shown here is derived from an EMBL/GenBank/DDBJ whole genome shotgun (WGS) entry which is preliminary data.</text>
</comment>
<reference evidence="8 9" key="1">
    <citation type="submission" date="2023-09" db="EMBL/GenBank/DDBJ databases">
        <title>Pangenome analysis of Batrachochytrium dendrobatidis and related Chytrids.</title>
        <authorList>
            <person name="Yacoub M.N."/>
            <person name="Stajich J.E."/>
            <person name="James T.Y."/>
        </authorList>
    </citation>
    <scope>NUCLEOTIDE SEQUENCE [LARGE SCALE GENOMIC DNA]</scope>
    <source>
        <strain evidence="8 9">JEL0888</strain>
    </source>
</reference>
<organism evidence="8 9">
    <name type="scientific">Polyrhizophydium stewartii</name>
    <dbReference type="NCBI Taxonomy" id="2732419"/>
    <lineage>
        <taxon>Eukaryota</taxon>
        <taxon>Fungi</taxon>
        <taxon>Fungi incertae sedis</taxon>
        <taxon>Chytridiomycota</taxon>
        <taxon>Chytridiomycota incertae sedis</taxon>
        <taxon>Chytridiomycetes</taxon>
        <taxon>Rhizophydiales</taxon>
        <taxon>Rhizophydiales incertae sedis</taxon>
        <taxon>Polyrhizophydium</taxon>
    </lineage>
</organism>
<keyword evidence="6" id="KW-0539">Nucleus</keyword>
<evidence type="ECO:0000256" key="3">
    <source>
        <dbReference type="ARBA" id="ARBA00022491"/>
    </source>
</evidence>
<evidence type="ECO:0000313" key="8">
    <source>
        <dbReference type="EMBL" id="KAL2912803.1"/>
    </source>
</evidence>
<keyword evidence="3" id="KW-0678">Repressor</keyword>
<keyword evidence="4" id="KW-0805">Transcription regulation</keyword>
<evidence type="ECO:0000256" key="2">
    <source>
        <dbReference type="ARBA" id="ARBA00005726"/>
    </source>
</evidence>
<dbReference type="PANTHER" id="PTHR12144">
    <property type="entry name" value="NEGATIVE ELONGATION FACTOR D"/>
    <property type="match status" value="1"/>
</dbReference>
<sequence length="493" mass="56041">MNQDGEHPQVIDDEEDVFEEEFVEEEEVVYLGEQHSHPQPAHAVQAQQQPHQQQPHQPHQHQQQQQLHQQQQLLSVVDNLPAFASLVLQLLGELPALSEYQLQPWLKSKLLVRTPASGSGVSSPLCMLNSHNFLFVHSLLRRLAAEWHDGEHSGFAFNRIIEELDSLSRPTEESRILSEIVRFGDDLPTDVVTSLINIRNTKKPTTGDIMKLHRAYTSPTPPPVEYLRAPYFMEALISDCYLPSGSNSLREERLWLMAFSASAIVRGPDTPPDATPVKATYNKLKDFDAVVSRVTSMAQLQDRLDVFLKALDEPVVSAALLFWLEKKLKDPEFYEWIAFSMGDPPAAFHVLDEASIRHPEQRGHVFKIWCSLMERDFAKVTPLVVIQFRERFLDHFLMLLKVGFVVPVFQYLLSKADNIDDSLMLYFISKLLSQIEFPDNRELASLILSLINTVSPASLETQPAVMSFIEQLAQQPYLAEGDRAVLSRMMGAK</sequence>
<evidence type="ECO:0000256" key="5">
    <source>
        <dbReference type="ARBA" id="ARBA00023163"/>
    </source>
</evidence>
<comment type="subcellular location">
    <subcellularLocation>
        <location evidence="1">Nucleus</location>
    </subcellularLocation>
</comment>
<evidence type="ECO:0000256" key="1">
    <source>
        <dbReference type="ARBA" id="ARBA00004123"/>
    </source>
</evidence>
<dbReference type="EMBL" id="JADGIZ020000057">
    <property type="protein sequence ID" value="KAL2912803.1"/>
    <property type="molecule type" value="Genomic_DNA"/>
</dbReference>
<name>A0ABR4MZU0_9FUNG</name>
<evidence type="ECO:0000313" key="9">
    <source>
        <dbReference type="Proteomes" id="UP001527925"/>
    </source>
</evidence>
<keyword evidence="9" id="KW-1185">Reference proteome</keyword>
<proteinExistence type="inferred from homology"/>
<evidence type="ECO:0000256" key="4">
    <source>
        <dbReference type="ARBA" id="ARBA00023015"/>
    </source>
</evidence>
<feature type="region of interest" description="Disordered" evidence="7">
    <location>
        <begin position="28"/>
        <end position="68"/>
    </location>
</feature>
<dbReference type="InterPro" id="IPR006942">
    <property type="entry name" value="TH1"/>
</dbReference>
<protein>
    <submittedName>
        <fullName evidence="8">Uncharacterized protein</fullName>
    </submittedName>
</protein>
<evidence type="ECO:0000256" key="7">
    <source>
        <dbReference type="SAM" id="MobiDB-lite"/>
    </source>
</evidence>